<feature type="compositionally biased region" description="Acidic residues" evidence="1">
    <location>
        <begin position="25"/>
        <end position="37"/>
    </location>
</feature>
<gene>
    <name evidence="2" type="ORF">P0Y48_10145</name>
</gene>
<reference evidence="2" key="1">
    <citation type="submission" date="2023-03" db="EMBL/GenBank/DDBJ databases">
        <title>Andean soil-derived lignocellulolytic bacterial consortium as a source of novel taxa and putative plastic-active enzymes.</title>
        <authorList>
            <person name="Diaz-Garcia L."/>
            <person name="Chuvochina M."/>
            <person name="Feuerriegel G."/>
            <person name="Bunk B."/>
            <person name="Sproer C."/>
            <person name="Streit W.R."/>
            <person name="Rodriguez L.M."/>
            <person name="Overmann J."/>
            <person name="Jimenez D.J."/>
        </authorList>
    </citation>
    <scope>NUCLEOTIDE SEQUENCE</scope>
    <source>
        <strain evidence="2">MAG 4610</strain>
    </source>
</reference>
<dbReference type="EMBL" id="CP119321">
    <property type="protein sequence ID" value="WEK12822.1"/>
    <property type="molecule type" value="Genomic_DNA"/>
</dbReference>
<name>A0AAJ5VZ61_9MICO</name>
<organism evidence="2 3">
    <name type="scientific">Candidatus Microbacterium phytovorans</name>
    <dbReference type="NCBI Taxonomy" id="3121374"/>
    <lineage>
        <taxon>Bacteria</taxon>
        <taxon>Bacillati</taxon>
        <taxon>Actinomycetota</taxon>
        <taxon>Actinomycetes</taxon>
        <taxon>Micrococcales</taxon>
        <taxon>Microbacteriaceae</taxon>
        <taxon>Microbacterium</taxon>
    </lineage>
</organism>
<dbReference type="Proteomes" id="UP001213972">
    <property type="component" value="Chromosome"/>
</dbReference>
<sequence>MSNDTHDTPTDNEPLEPDAPVGGDETTEDELEADNPVEQDTLKALDPNDAPA</sequence>
<dbReference type="AlphaFoldDB" id="A0AAJ5VZ61"/>
<evidence type="ECO:0000256" key="1">
    <source>
        <dbReference type="SAM" id="MobiDB-lite"/>
    </source>
</evidence>
<feature type="region of interest" description="Disordered" evidence="1">
    <location>
        <begin position="1"/>
        <end position="52"/>
    </location>
</feature>
<accession>A0AAJ5VZ61</accession>
<evidence type="ECO:0000313" key="3">
    <source>
        <dbReference type="Proteomes" id="UP001213972"/>
    </source>
</evidence>
<evidence type="ECO:0000313" key="2">
    <source>
        <dbReference type="EMBL" id="WEK12822.1"/>
    </source>
</evidence>
<proteinExistence type="predicted"/>
<protein>
    <submittedName>
        <fullName evidence="2">Uncharacterized protein</fullName>
    </submittedName>
</protein>